<dbReference type="PROSITE" id="PS51257">
    <property type="entry name" value="PROKAR_LIPOPROTEIN"/>
    <property type="match status" value="1"/>
</dbReference>
<dbReference type="Gene3D" id="2.130.10.130">
    <property type="entry name" value="Integrin alpha, N-terminal"/>
    <property type="match status" value="1"/>
</dbReference>
<gene>
    <name evidence="2" type="ORF">MM59RIKEN_10480</name>
</gene>
<dbReference type="Pfam" id="PF13517">
    <property type="entry name" value="FG-GAP_3"/>
    <property type="match status" value="1"/>
</dbReference>
<organism evidence="2 3">
    <name type="scientific">Pusillibacter faecalis</name>
    <dbReference type="NCBI Taxonomy" id="2714358"/>
    <lineage>
        <taxon>Bacteria</taxon>
        <taxon>Bacillati</taxon>
        <taxon>Bacillota</taxon>
        <taxon>Clostridia</taxon>
        <taxon>Eubacteriales</taxon>
        <taxon>Oscillospiraceae</taxon>
        <taxon>Pusillibacter</taxon>
    </lineage>
</organism>
<dbReference type="RefSeq" id="WP_228300460.1">
    <property type="nucleotide sequence ID" value="NZ_AP023420.1"/>
</dbReference>
<dbReference type="InterPro" id="IPR013517">
    <property type="entry name" value="FG-GAP"/>
</dbReference>
<keyword evidence="3" id="KW-1185">Reference proteome</keyword>
<evidence type="ECO:0000256" key="1">
    <source>
        <dbReference type="ARBA" id="ARBA00022729"/>
    </source>
</evidence>
<accession>A0A810Q606</accession>
<dbReference type="InterPro" id="IPR028994">
    <property type="entry name" value="Integrin_alpha_N"/>
</dbReference>
<dbReference type="SUPFAM" id="SSF69318">
    <property type="entry name" value="Integrin alpha N-terminal domain"/>
    <property type="match status" value="1"/>
</dbReference>
<keyword evidence="1" id="KW-0732">Signal</keyword>
<sequence length="451" mass="49675">MHKILRNLTLVGMIFLASMLSGCTIPKLTLNSEDLYSLPTLPAKYTELNTQLNEILESGAEYAAPTSGANIQSVQLVDLDGDGREEAVAFFRNAAEEKPLKIYIFTATEDSYQKTELIEGSGTGIYSIAYTDLDGDGRMELLVGWKATTELQVLEVYALRPGGAALLVRSDYVKYTAMDLDQDQRQELVVLHADEGGDGVADYYSWQEDGSLASQSSARLSVTMAELNQQGRVTQGKLQEEVPALFVTGVTDASRAVTDILSVRNGELTNVVLSDLTGVSGEIAPFCSLYPSDINNDGLTEVPSPIQVSSMMETGAAYQRVDWYAYNAGGQSSLALHTYHDVEDRWYLRLPEEWLNHIWVGRATMTDEAAVTFYILDGEAMEPFLRITAITGSSRENRAVRGGRFLLSRQSEVIYTAELLDANDTWQYGVTADEVREAFSLITSEWSAGDY</sequence>
<dbReference type="Proteomes" id="UP000679848">
    <property type="component" value="Chromosome"/>
</dbReference>
<reference evidence="2" key="1">
    <citation type="submission" date="2020-09" db="EMBL/GenBank/DDBJ databases">
        <title>New species isolated from human feces.</title>
        <authorList>
            <person name="Kitahara M."/>
            <person name="Shigeno Y."/>
            <person name="Shime M."/>
            <person name="Matsumoto Y."/>
            <person name="Nakamura S."/>
            <person name="Motooka D."/>
            <person name="Fukuoka S."/>
            <person name="Nishikawa H."/>
            <person name="Benno Y."/>
        </authorList>
    </citation>
    <scope>NUCLEOTIDE SEQUENCE</scope>
    <source>
        <strain evidence="2">MM59</strain>
    </source>
</reference>
<evidence type="ECO:0008006" key="4">
    <source>
        <dbReference type="Google" id="ProtNLM"/>
    </source>
</evidence>
<dbReference type="KEGG" id="pfaa:MM59RIKEN_10480"/>
<dbReference type="EMBL" id="AP023420">
    <property type="protein sequence ID" value="BCK83729.1"/>
    <property type="molecule type" value="Genomic_DNA"/>
</dbReference>
<dbReference type="PANTHER" id="PTHR44103">
    <property type="entry name" value="PROPROTEIN CONVERTASE P"/>
    <property type="match status" value="1"/>
</dbReference>
<evidence type="ECO:0000313" key="2">
    <source>
        <dbReference type="EMBL" id="BCK83729.1"/>
    </source>
</evidence>
<evidence type="ECO:0000313" key="3">
    <source>
        <dbReference type="Proteomes" id="UP000679848"/>
    </source>
</evidence>
<proteinExistence type="predicted"/>
<protein>
    <recommendedName>
        <fullName evidence="4">VCBS repeat-containing protein</fullName>
    </recommendedName>
</protein>
<name>A0A810Q606_9FIRM</name>
<dbReference type="PANTHER" id="PTHR44103:SF1">
    <property type="entry name" value="PROPROTEIN CONVERTASE P"/>
    <property type="match status" value="1"/>
</dbReference>
<dbReference type="AlphaFoldDB" id="A0A810Q606"/>